<proteinExistence type="predicted"/>
<evidence type="ECO:0000313" key="2">
    <source>
        <dbReference type="Proteomes" id="UP000282674"/>
    </source>
</evidence>
<reference evidence="1 2" key="1">
    <citation type="submission" date="2018-10" db="EMBL/GenBank/DDBJ databases">
        <title>Isolation from soil.</title>
        <authorList>
            <person name="Hu J."/>
        </authorList>
    </citation>
    <scope>NUCLEOTIDE SEQUENCE [LARGE SCALE GENOMIC DNA]</scope>
    <source>
        <strain evidence="1 2">NEAU-Ht49</strain>
    </source>
</reference>
<dbReference type="EMBL" id="RFFG01000013">
    <property type="protein sequence ID" value="RMI45482.1"/>
    <property type="molecule type" value="Genomic_DNA"/>
</dbReference>
<sequence length="180" mass="17492">MIMRWAPSAALPGWAAAVRMALIAVLSLHLGLCLGEPPGADAAPPDGRALQSVLASGLVLGSLPQPSAAALPVVAVTPVVAVEPTVAVTPEGTVAERAVAARAGGGISLGSPAGGRHTHHDACAAFTSPASGQAAVPSPVTVVTWPARPGPGRRAAGPAAAPAGDVSGAGLLRRLCVART</sequence>
<name>A0A3M2M7H6_9ACTN</name>
<keyword evidence="2" id="KW-1185">Reference proteome</keyword>
<comment type="caution">
    <text evidence="1">The sequence shown here is derived from an EMBL/GenBank/DDBJ whole genome shotgun (WGS) entry which is preliminary data.</text>
</comment>
<dbReference type="AlphaFoldDB" id="A0A3M2M7H6"/>
<protein>
    <submittedName>
        <fullName evidence="1">Uncharacterized protein</fullName>
    </submittedName>
</protein>
<dbReference type="Proteomes" id="UP000282674">
    <property type="component" value="Unassembled WGS sequence"/>
</dbReference>
<organism evidence="1 2">
    <name type="scientific">Actinomadura harenae</name>
    <dbReference type="NCBI Taxonomy" id="2483351"/>
    <lineage>
        <taxon>Bacteria</taxon>
        <taxon>Bacillati</taxon>
        <taxon>Actinomycetota</taxon>
        <taxon>Actinomycetes</taxon>
        <taxon>Streptosporangiales</taxon>
        <taxon>Thermomonosporaceae</taxon>
        <taxon>Actinomadura</taxon>
    </lineage>
</organism>
<accession>A0A3M2M7H6</accession>
<dbReference type="RefSeq" id="WP_122194003.1">
    <property type="nucleotide sequence ID" value="NZ_JBHSKC010000022.1"/>
</dbReference>
<gene>
    <name evidence="1" type="ORF">EBO15_09735</name>
</gene>
<evidence type="ECO:0000313" key="1">
    <source>
        <dbReference type="EMBL" id="RMI45482.1"/>
    </source>
</evidence>